<evidence type="ECO:0000256" key="1">
    <source>
        <dbReference type="SAM" id="SignalP"/>
    </source>
</evidence>
<dbReference type="AlphaFoldDB" id="A0A238JFF8"/>
<evidence type="ECO:0000313" key="4">
    <source>
        <dbReference type="Proteomes" id="UP000225972"/>
    </source>
</evidence>
<feature type="domain" description="Lysozyme inhibitor LprI-like N-terminal" evidence="2">
    <location>
        <begin position="48"/>
        <end position="148"/>
    </location>
</feature>
<gene>
    <name evidence="3" type="ORF">TRP8649_02691</name>
</gene>
<evidence type="ECO:0000259" key="2">
    <source>
        <dbReference type="Pfam" id="PF07007"/>
    </source>
</evidence>
<proteinExistence type="predicted"/>
<keyword evidence="4" id="KW-1185">Reference proteome</keyword>
<accession>A0A238JFF8</accession>
<evidence type="ECO:0000313" key="3">
    <source>
        <dbReference type="EMBL" id="SMX28566.1"/>
    </source>
</evidence>
<protein>
    <recommendedName>
        <fullName evidence="2">Lysozyme inhibitor LprI-like N-terminal domain-containing protein</fullName>
    </recommendedName>
</protein>
<dbReference type="EMBL" id="FXXP01000002">
    <property type="protein sequence ID" value="SMX28566.1"/>
    <property type="molecule type" value="Genomic_DNA"/>
</dbReference>
<dbReference type="OrthoDB" id="7340239at2"/>
<organism evidence="3 4">
    <name type="scientific">Pelagimonas phthalicica</name>
    <dbReference type="NCBI Taxonomy" id="1037362"/>
    <lineage>
        <taxon>Bacteria</taxon>
        <taxon>Pseudomonadati</taxon>
        <taxon>Pseudomonadota</taxon>
        <taxon>Alphaproteobacteria</taxon>
        <taxon>Rhodobacterales</taxon>
        <taxon>Roseobacteraceae</taxon>
        <taxon>Pelagimonas</taxon>
    </lineage>
</organism>
<dbReference type="InterPro" id="IPR009739">
    <property type="entry name" value="LprI-like_N"/>
</dbReference>
<dbReference type="Pfam" id="PF07007">
    <property type="entry name" value="LprI"/>
    <property type="match status" value="1"/>
</dbReference>
<reference evidence="4" key="1">
    <citation type="submission" date="2017-05" db="EMBL/GenBank/DDBJ databases">
        <authorList>
            <person name="Rodrigo-Torres L."/>
            <person name="Arahal R. D."/>
            <person name="Lucena T."/>
        </authorList>
    </citation>
    <scope>NUCLEOTIDE SEQUENCE [LARGE SCALE GENOMIC DNA]</scope>
    <source>
        <strain evidence="4">CECT 8649</strain>
    </source>
</reference>
<dbReference type="RefSeq" id="WP_099245993.1">
    <property type="nucleotide sequence ID" value="NZ_FXXP01000002.1"/>
</dbReference>
<dbReference type="Proteomes" id="UP000225972">
    <property type="component" value="Unassembled WGS sequence"/>
</dbReference>
<sequence length="156" mass="17094">MRLLALSFSLIASSAMAQDLVYSDRDTDLCYQSAQEPMGCIGLSAAQCMEDTGYATVVEAGCYDRELQYWDRLLNANYRAKMAQAKENDRLNEGFGPSQAEALKTMQRAWIPFRDASCDYERSLWGGGTGGSPAQLNCLMTETARQAITLGYGAGD</sequence>
<feature type="chain" id="PRO_5012376002" description="Lysozyme inhibitor LprI-like N-terminal domain-containing protein" evidence="1">
    <location>
        <begin position="18"/>
        <end position="156"/>
    </location>
</feature>
<name>A0A238JFF8_9RHOB</name>
<feature type="signal peptide" evidence="1">
    <location>
        <begin position="1"/>
        <end position="17"/>
    </location>
</feature>
<dbReference type="Gene3D" id="1.20.1270.180">
    <property type="match status" value="1"/>
</dbReference>
<keyword evidence="1" id="KW-0732">Signal</keyword>